<feature type="chain" id="PRO_5025598933" evidence="1">
    <location>
        <begin position="18"/>
        <end position="120"/>
    </location>
</feature>
<accession>A0A6B0UMZ9</accession>
<sequence length="120" mass="13257">MALVKVLCLYQVWCVECATVLALRTRRQWCADSTPISALRMLTFAVSNRAAESPEKHFLTRSGVSVCESIRTVVSTTWINLLYLFSCIKRKPIGLVVACRGGALAPLTKHQDVDASARCL</sequence>
<keyword evidence="1" id="KW-0732">Signal</keyword>
<reference evidence="2" key="1">
    <citation type="submission" date="2019-12" db="EMBL/GenBank/DDBJ databases">
        <title>An insight into the sialome of adult female Ixodes ricinus ticks feeding for 6 days.</title>
        <authorList>
            <person name="Perner J."/>
            <person name="Ribeiro J.M.C."/>
        </authorList>
    </citation>
    <scope>NUCLEOTIDE SEQUENCE</scope>
    <source>
        <strain evidence="2">Semi-engorged</strain>
        <tissue evidence="2">Salivary glands</tissue>
    </source>
</reference>
<dbReference type="AlphaFoldDB" id="A0A6B0UMZ9"/>
<proteinExistence type="predicted"/>
<organism evidence="2">
    <name type="scientific">Ixodes ricinus</name>
    <name type="common">Common tick</name>
    <name type="synonym">Acarus ricinus</name>
    <dbReference type="NCBI Taxonomy" id="34613"/>
    <lineage>
        <taxon>Eukaryota</taxon>
        <taxon>Metazoa</taxon>
        <taxon>Ecdysozoa</taxon>
        <taxon>Arthropoda</taxon>
        <taxon>Chelicerata</taxon>
        <taxon>Arachnida</taxon>
        <taxon>Acari</taxon>
        <taxon>Parasitiformes</taxon>
        <taxon>Ixodida</taxon>
        <taxon>Ixodoidea</taxon>
        <taxon>Ixodidae</taxon>
        <taxon>Ixodinae</taxon>
        <taxon>Ixodes</taxon>
    </lineage>
</organism>
<protein>
    <submittedName>
        <fullName evidence="2">Putative secreted protein</fullName>
    </submittedName>
</protein>
<dbReference type="EMBL" id="GIFC01009114">
    <property type="protein sequence ID" value="MXU91197.1"/>
    <property type="molecule type" value="Transcribed_RNA"/>
</dbReference>
<evidence type="ECO:0000256" key="1">
    <source>
        <dbReference type="SAM" id="SignalP"/>
    </source>
</evidence>
<evidence type="ECO:0000313" key="2">
    <source>
        <dbReference type="EMBL" id="MXU91197.1"/>
    </source>
</evidence>
<name>A0A6B0UMZ9_IXORI</name>
<feature type="signal peptide" evidence="1">
    <location>
        <begin position="1"/>
        <end position="17"/>
    </location>
</feature>